<protein>
    <recommendedName>
        <fullName evidence="8">Arginine biosynthesis bifunctional protein ArgJ</fullName>
    </recommendedName>
    <domain>
        <recommendedName>
            <fullName evidence="8">Glutamate N-acetyltransferase</fullName>
            <ecNumber evidence="8">2.3.1.35</ecNumber>
        </recommendedName>
        <alternativeName>
            <fullName evidence="8">Ornithine acetyltransferase</fullName>
            <shortName evidence="8">OATase</shortName>
        </alternativeName>
        <alternativeName>
            <fullName evidence="8">Ornithine transacetylase</fullName>
        </alternativeName>
    </domain>
    <domain>
        <recommendedName>
            <fullName evidence="8">Amino-acid acetyltransferase</fullName>
            <ecNumber evidence="8">2.3.1.1</ecNumber>
        </recommendedName>
        <alternativeName>
            <fullName evidence="8">N-acetylglutamate synthase</fullName>
            <shortName evidence="8">AGSase</shortName>
        </alternativeName>
    </domain>
    <component>
        <recommendedName>
            <fullName evidence="8">Arginine biosynthesis bifunctional protein ArgJ alpha chain</fullName>
        </recommendedName>
    </component>
    <component>
        <recommendedName>
            <fullName evidence="8">Arginine biosynthesis bifunctional protein ArgJ beta chain</fullName>
        </recommendedName>
    </component>
</protein>
<dbReference type="GO" id="GO:0005737">
    <property type="term" value="C:cytoplasm"/>
    <property type="evidence" value="ECO:0007669"/>
    <property type="project" value="UniProtKB-SubCell"/>
</dbReference>
<comment type="function">
    <text evidence="8">Catalyzes two activities which are involved in the cyclic version of arginine biosynthesis: the synthesis of N-acetylglutamate from glutamate and acetyl-CoA as the acetyl donor, and of ornithine by transacetylation between N(2)-acetylornithine and glutamate.</text>
</comment>
<dbReference type="Gene3D" id="3.10.20.340">
    <property type="entry name" value="ArgJ beta chain, C-terminal domain"/>
    <property type="match status" value="1"/>
</dbReference>
<dbReference type="NCBIfam" id="TIGR00120">
    <property type="entry name" value="ArgJ"/>
    <property type="match status" value="1"/>
</dbReference>
<feature type="site" description="Cleavage; by autolysis" evidence="8">
    <location>
        <begin position="178"/>
        <end position="179"/>
    </location>
</feature>
<dbReference type="CDD" id="cd02152">
    <property type="entry name" value="OAT"/>
    <property type="match status" value="1"/>
</dbReference>
<feature type="site" description="Involved in the stabilization of negative charge on the oxyanion by the formation of the oxyanion hole" evidence="8">
    <location>
        <position position="110"/>
    </location>
</feature>
<proteinExistence type="inferred from homology"/>
<feature type="binding site" evidence="8">
    <location>
        <position position="259"/>
    </location>
    <ligand>
        <name>substrate</name>
    </ligand>
</feature>
<name>A0AA37XEI5_9MICO</name>
<feature type="chain" id="PRO_5041495838" description="Arginine biosynthesis bifunctional protein ArgJ beta chain" evidence="8">
    <location>
        <begin position="179"/>
        <end position="387"/>
    </location>
</feature>
<dbReference type="EC" id="2.3.1.35" evidence="8"/>
<keyword evidence="4 8" id="KW-0963">Cytoplasm</keyword>
<dbReference type="GO" id="GO:0006526">
    <property type="term" value="P:L-arginine biosynthetic process"/>
    <property type="evidence" value="ECO:0007669"/>
    <property type="project" value="UniProtKB-UniRule"/>
</dbReference>
<accession>A0AA37XEI5</accession>
<organism evidence="9 10">
    <name type="scientific">Litorihabitans aurantiacus</name>
    <dbReference type="NCBI Taxonomy" id="1930061"/>
    <lineage>
        <taxon>Bacteria</taxon>
        <taxon>Bacillati</taxon>
        <taxon>Actinomycetota</taxon>
        <taxon>Actinomycetes</taxon>
        <taxon>Micrococcales</taxon>
        <taxon>Beutenbergiaceae</taxon>
        <taxon>Litorihabitans</taxon>
    </lineage>
</organism>
<feature type="binding site" evidence="8">
    <location>
        <position position="168"/>
    </location>
    <ligand>
        <name>substrate</name>
    </ligand>
</feature>
<dbReference type="FunFam" id="3.10.20.340:FF:000003">
    <property type="entry name" value="Arginine biosynthesis bifunctional protein ArgJ"/>
    <property type="match status" value="1"/>
</dbReference>
<keyword evidence="6 8" id="KW-0068">Autocatalytic cleavage</keyword>
<dbReference type="HAMAP" id="MF_01106">
    <property type="entry name" value="ArgJ"/>
    <property type="match status" value="1"/>
</dbReference>
<comment type="pathway">
    <text evidence="8">Amino-acid biosynthesis; L-arginine biosynthesis; L-ornithine and N-acetyl-L-glutamate from L-glutamate and N(2)-acetyl-L-ornithine (cyclic): step 1/1.</text>
</comment>
<dbReference type="RefSeq" id="WP_284250452.1">
    <property type="nucleotide sequence ID" value="NZ_BSUM01000001.1"/>
</dbReference>
<evidence type="ECO:0000256" key="4">
    <source>
        <dbReference type="ARBA" id="ARBA00022490"/>
    </source>
</evidence>
<dbReference type="InterPro" id="IPR016117">
    <property type="entry name" value="ArgJ-like_dom_sf"/>
</dbReference>
<dbReference type="GO" id="GO:0006592">
    <property type="term" value="P:ornithine biosynthetic process"/>
    <property type="evidence" value="ECO:0007669"/>
    <property type="project" value="TreeGrafter"/>
</dbReference>
<comment type="similarity">
    <text evidence="2 8">Belongs to the ArgJ family.</text>
</comment>
<evidence type="ECO:0000313" key="9">
    <source>
        <dbReference type="EMBL" id="GMA31664.1"/>
    </source>
</evidence>
<comment type="caution">
    <text evidence="9">The sequence shown here is derived from an EMBL/GenBank/DDBJ whole genome shotgun (WGS) entry which is preliminary data.</text>
</comment>
<dbReference type="SUPFAM" id="SSF56266">
    <property type="entry name" value="DmpA/ArgJ-like"/>
    <property type="match status" value="1"/>
</dbReference>
<comment type="catalytic activity">
    <reaction evidence="8">
        <text>N(2)-acetyl-L-ornithine + L-glutamate = N-acetyl-L-glutamate + L-ornithine</text>
        <dbReference type="Rhea" id="RHEA:15349"/>
        <dbReference type="ChEBI" id="CHEBI:29985"/>
        <dbReference type="ChEBI" id="CHEBI:44337"/>
        <dbReference type="ChEBI" id="CHEBI:46911"/>
        <dbReference type="ChEBI" id="CHEBI:57805"/>
        <dbReference type="EC" id="2.3.1.35"/>
    </reaction>
</comment>
<dbReference type="InterPro" id="IPR042195">
    <property type="entry name" value="ArgJ_beta_C"/>
</dbReference>
<keyword evidence="10" id="KW-1185">Reference proteome</keyword>
<feature type="chain" id="PRO_5041495839" description="Arginine biosynthesis bifunctional protein ArgJ alpha chain" evidence="8">
    <location>
        <begin position="1"/>
        <end position="178"/>
    </location>
</feature>
<keyword evidence="7 8" id="KW-0012">Acyltransferase</keyword>
<dbReference type="Pfam" id="PF01960">
    <property type="entry name" value="ArgJ"/>
    <property type="match status" value="1"/>
</dbReference>
<evidence type="ECO:0000256" key="8">
    <source>
        <dbReference type="HAMAP-Rule" id="MF_01106"/>
    </source>
</evidence>
<feature type="site" description="Involved in the stabilization of negative charge on the oxyanion by the formation of the oxyanion hole" evidence="8">
    <location>
        <position position="109"/>
    </location>
</feature>
<evidence type="ECO:0000256" key="5">
    <source>
        <dbReference type="ARBA" id="ARBA00022679"/>
    </source>
</evidence>
<sequence>MSVTSPAGFRAAGVTAGLKASGKPDLALVVNDGPLAVAAGVFTSNRVVAAPVVWSRAVVGDGVARAVVLNSGGANACTGAEGFADTHRTAEHTAAALGVDPGDLLVCSTGLIGERLPMDTLLAGVDDAVAHLSETGGDDAATAIMTTDSVSKTSHVAGEGWSVGGIAKGAGMLAPGLATMLVVITTDAVIDAGRADAALRGATATTFDRVDSDGCMSTNDTVLLLASGASGVEPAPGELEDALTRVSADLARQLVADAEGASHDIAVTVENATSEEAAVAVARAVTRSNLFKAAVFGNDPNWGRVLAAVGTVPPEVAPYDALELDVAINGVQVCRAGGVGEDRSLVDLAAHREVQVTIDLHAGGASATVWTNDLTHDYVHENSAYST</sequence>
<evidence type="ECO:0000256" key="3">
    <source>
        <dbReference type="ARBA" id="ARBA00011475"/>
    </source>
</evidence>
<comment type="subunit">
    <text evidence="3 8">Heterotetramer of two alpha and two beta chains.</text>
</comment>
<evidence type="ECO:0000256" key="2">
    <source>
        <dbReference type="ARBA" id="ARBA00006774"/>
    </source>
</evidence>
<reference evidence="9" key="2">
    <citation type="submission" date="2023-02" db="EMBL/GenBank/DDBJ databases">
        <authorList>
            <person name="Sun Q."/>
            <person name="Mori K."/>
        </authorList>
    </citation>
    <scope>NUCLEOTIDE SEQUENCE</scope>
    <source>
        <strain evidence="9">NBRC 112290</strain>
    </source>
</reference>
<evidence type="ECO:0000256" key="7">
    <source>
        <dbReference type="ARBA" id="ARBA00023315"/>
    </source>
</evidence>
<dbReference type="PANTHER" id="PTHR23100">
    <property type="entry name" value="ARGININE BIOSYNTHESIS BIFUNCTIONAL PROTEIN ARGJ"/>
    <property type="match status" value="1"/>
</dbReference>
<dbReference type="NCBIfam" id="NF003802">
    <property type="entry name" value="PRK05388.1"/>
    <property type="match status" value="1"/>
</dbReference>
<dbReference type="AlphaFoldDB" id="A0AA37XEI5"/>
<evidence type="ECO:0000256" key="6">
    <source>
        <dbReference type="ARBA" id="ARBA00022813"/>
    </source>
</evidence>
<dbReference type="EC" id="2.3.1.1" evidence="8"/>
<evidence type="ECO:0000256" key="1">
    <source>
        <dbReference type="ARBA" id="ARBA00004496"/>
    </source>
</evidence>
<dbReference type="GO" id="GO:0004042">
    <property type="term" value="F:L-glutamate N-acetyltransferase activity"/>
    <property type="evidence" value="ECO:0007669"/>
    <property type="project" value="UniProtKB-UniRule"/>
</dbReference>
<evidence type="ECO:0000313" key="10">
    <source>
        <dbReference type="Proteomes" id="UP001157161"/>
    </source>
</evidence>
<dbReference type="GO" id="GO:0004358">
    <property type="term" value="F:L-glutamate N-acetyltransferase activity, acting on acetyl-L-ornithine as donor"/>
    <property type="evidence" value="ECO:0007669"/>
    <property type="project" value="UniProtKB-UniRule"/>
</dbReference>
<keyword evidence="8" id="KW-0511">Multifunctional enzyme</keyword>
<reference evidence="9" key="1">
    <citation type="journal article" date="2014" name="Int. J. Syst. Evol. Microbiol.">
        <title>Complete genome sequence of Corynebacterium casei LMG S-19264T (=DSM 44701T), isolated from a smear-ripened cheese.</title>
        <authorList>
            <consortium name="US DOE Joint Genome Institute (JGI-PGF)"/>
            <person name="Walter F."/>
            <person name="Albersmeier A."/>
            <person name="Kalinowski J."/>
            <person name="Ruckert C."/>
        </authorList>
    </citation>
    <scope>NUCLEOTIDE SEQUENCE</scope>
    <source>
        <strain evidence="9">NBRC 112290</strain>
    </source>
</reference>
<dbReference type="InterPro" id="IPR002813">
    <property type="entry name" value="Arg_biosynth_ArgJ"/>
</dbReference>
<keyword evidence="5 8" id="KW-0808">Transferase</keyword>
<feature type="binding site" evidence="8">
    <location>
        <position position="387"/>
    </location>
    <ligand>
        <name>substrate</name>
    </ligand>
</feature>
<dbReference type="Proteomes" id="UP001157161">
    <property type="component" value="Unassembled WGS sequence"/>
</dbReference>
<dbReference type="Gene3D" id="3.60.70.12">
    <property type="entry name" value="L-amino peptidase D-ALA esterase/amidase"/>
    <property type="match status" value="1"/>
</dbReference>
<gene>
    <name evidence="8 9" type="primary">argJ</name>
    <name evidence="9" type="ORF">GCM10025875_16560</name>
</gene>
<comment type="catalytic activity">
    <reaction evidence="8">
        <text>L-glutamate + acetyl-CoA = N-acetyl-L-glutamate + CoA + H(+)</text>
        <dbReference type="Rhea" id="RHEA:24292"/>
        <dbReference type="ChEBI" id="CHEBI:15378"/>
        <dbReference type="ChEBI" id="CHEBI:29985"/>
        <dbReference type="ChEBI" id="CHEBI:44337"/>
        <dbReference type="ChEBI" id="CHEBI:57287"/>
        <dbReference type="ChEBI" id="CHEBI:57288"/>
        <dbReference type="EC" id="2.3.1.1"/>
    </reaction>
</comment>
<feature type="active site" description="Nucleophile" evidence="8">
    <location>
        <position position="179"/>
    </location>
</feature>
<keyword evidence="8" id="KW-0055">Arginine biosynthesis</keyword>
<feature type="binding site" evidence="8">
    <location>
        <position position="146"/>
    </location>
    <ligand>
        <name>substrate</name>
    </ligand>
</feature>
<comment type="subcellular location">
    <subcellularLocation>
        <location evidence="1 8">Cytoplasm</location>
    </subcellularLocation>
</comment>
<comment type="pathway">
    <text evidence="8">Amino-acid biosynthesis; L-arginine biosynthesis; N(2)-acetyl-L-ornithine from L-glutamate: step 1/4.</text>
</comment>
<feature type="binding site" evidence="8">
    <location>
        <position position="382"/>
    </location>
    <ligand>
        <name>substrate</name>
    </ligand>
</feature>
<feature type="binding site" evidence="8">
    <location>
        <position position="179"/>
    </location>
    <ligand>
        <name>substrate</name>
    </ligand>
</feature>
<dbReference type="PANTHER" id="PTHR23100:SF0">
    <property type="entry name" value="ARGININE BIOSYNTHESIS BIFUNCTIONAL PROTEIN ARGJ, MITOCHONDRIAL"/>
    <property type="match status" value="1"/>
</dbReference>
<keyword evidence="8" id="KW-0028">Amino-acid biosynthesis</keyword>
<dbReference type="EMBL" id="BSUM01000001">
    <property type="protein sequence ID" value="GMA31664.1"/>
    <property type="molecule type" value="Genomic_DNA"/>
</dbReference>